<dbReference type="GO" id="GO:0036159">
    <property type="term" value="P:inner dynein arm assembly"/>
    <property type="evidence" value="ECO:0007669"/>
    <property type="project" value="TreeGrafter"/>
</dbReference>
<dbReference type="Pfam" id="PF25757">
    <property type="entry name" value="TPR_DNAAF5"/>
    <property type="match status" value="1"/>
</dbReference>
<dbReference type="InterPro" id="IPR011989">
    <property type="entry name" value="ARM-like"/>
</dbReference>
<evidence type="ECO:0000259" key="3">
    <source>
        <dbReference type="Pfam" id="PF25757"/>
    </source>
</evidence>
<dbReference type="PANTHER" id="PTHR16216">
    <property type="entry name" value="DYNEIN ASSEMBLY FACTOR 5, AXONEMAL"/>
    <property type="match status" value="1"/>
</dbReference>
<comment type="caution">
    <text evidence="4">The sequence shown here is derived from an EMBL/GenBank/DDBJ whole genome shotgun (WGS) entry which is preliminary data.</text>
</comment>
<dbReference type="SUPFAM" id="SSF48371">
    <property type="entry name" value="ARM repeat"/>
    <property type="match status" value="1"/>
</dbReference>
<evidence type="ECO:0000313" key="4">
    <source>
        <dbReference type="EMBL" id="KAL0105465.1"/>
    </source>
</evidence>
<evidence type="ECO:0008006" key="6">
    <source>
        <dbReference type="Google" id="ProtNLM"/>
    </source>
</evidence>
<organism evidence="4 5">
    <name type="scientific">Cardiocondyla obscurior</name>
    <dbReference type="NCBI Taxonomy" id="286306"/>
    <lineage>
        <taxon>Eukaryota</taxon>
        <taxon>Metazoa</taxon>
        <taxon>Ecdysozoa</taxon>
        <taxon>Arthropoda</taxon>
        <taxon>Hexapoda</taxon>
        <taxon>Insecta</taxon>
        <taxon>Pterygota</taxon>
        <taxon>Neoptera</taxon>
        <taxon>Endopterygota</taxon>
        <taxon>Hymenoptera</taxon>
        <taxon>Apocrita</taxon>
        <taxon>Aculeata</taxon>
        <taxon>Formicoidea</taxon>
        <taxon>Formicidae</taxon>
        <taxon>Myrmicinae</taxon>
        <taxon>Cardiocondyla</taxon>
    </lineage>
</organism>
<dbReference type="EMBL" id="JADYXP020000019">
    <property type="protein sequence ID" value="KAL0105465.1"/>
    <property type="molecule type" value="Genomic_DNA"/>
</dbReference>
<dbReference type="Pfam" id="PF02985">
    <property type="entry name" value="HEAT"/>
    <property type="match status" value="1"/>
</dbReference>
<dbReference type="GO" id="GO:0003341">
    <property type="term" value="P:cilium movement"/>
    <property type="evidence" value="ECO:0007669"/>
    <property type="project" value="TreeGrafter"/>
</dbReference>
<dbReference type="GO" id="GO:0005737">
    <property type="term" value="C:cytoplasm"/>
    <property type="evidence" value="ECO:0007669"/>
    <property type="project" value="TreeGrafter"/>
</dbReference>
<dbReference type="GO" id="GO:0045505">
    <property type="term" value="F:dynein intermediate chain binding"/>
    <property type="evidence" value="ECO:0007669"/>
    <property type="project" value="TreeGrafter"/>
</dbReference>
<dbReference type="InterPro" id="IPR057978">
    <property type="entry name" value="TPR_DAAF5"/>
</dbReference>
<protein>
    <recommendedName>
        <fullName evidence="6">HEAT repeat-containing protein 2</fullName>
    </recommendedName>
</protein>
<reference evidence="4 5" key="1">
    <citation type="submission" date="2023-03" db="EMBL/GenBank/DDBJ databases">
        <title>High recombination rates correlate with genetic variation in Cardiocondyla obscurior ants.</title>
        <authorList>
            <person name="Errbii M."/>
        </authorList>
    </citation>
    <scope>NUCLEOTIDE SEQUENCE [LARGE SCALE GENOMIC DNA]</scope>
    <source>
        <strain evidence="4">Alpha-2009</strain>
        <tissue evidence="4">Whole body</tissue>
    </source>
</reference>
<dbReference type="PANTHER" id="PTHR16216:SF2">
    <property type="entry name" value="DYNEIN AXONEMAL ASSEMBLY FACTOR 5"/>
    <property type="match status" value="1"/>
</dbReference>
<accession>A0AAW2ETY0</accession>
<dbReference type="InterPro" id="IPR016024">
    <property type="entry name" value="ARM-type_fold"/>
</dbReference>
<dbReference type="GO" id="GO:0036158">
    <property type="term" value="P:outer dynein arm assembly"/>
    <property type="evidence" value="ECO:0007669"/>
    <property type="project" value="TreeGrafter"/>
</dbReference>
<keyword evidence="5" id="KW-1185">Reference proteome</keyword>
<feature type="domain" description="Dynein axonemal assembly factor 5 TPR repeats" evidence="3">
    <location>
        <begin position="14"/>
        <end position="300"/>
    </location>
</feature>
<dbReference type="Gene3D" id="1.25.10.10">
    <property type="entry name" value="Leucine-rich Repeat Variant"/>
    <property type="match status" value="2"/>
</dbReference>
<dbReference type="InterPro" id="IPR000357">
    <property type="entry name" value="HEAT"/>
</dbReference>
<dbReference type="InterPro" id="IPR056497">
    <property type="entry name" value="HEAT_DAAF5"/>
</dbReference>
<dbReference type="Pfam" id="PF24573">
    <property type="entry name" value="HEAT_DAAF5"/>
    <property type="match status" value="1"/>
</dbReference>
<proteinExistence type="predicted"/>
<feature type="domain" description="Dynein axonemal assembly factor 5 HEAT-repeat" evidence="2">
    <location>
        <begin position="309"/>
        <end position="502"/>
    </location>
</feature>
<name>A0AAW2ETY0_9HYME</name>
<evidence type="ECO:0000313" key="5">
    <source>
        <dbReference type="Proteomes" id="UP001430953"/>
    </source>
</evidence>
<dbReference type="InterPro" id="IPR052623">
    <property type="entry name" value="DAAF5"/>
</dbReference>
<dbReference type="AlphaFoldDB" id="A0AAW2ETY0"/>
<evidence type="ECO:0000256" key="1">
    <source>
        <dbReference type="ARBA" id="ARBA00022737"/>
    </source>
</evidence>
<dbReference type="Proteomes" id="UP001430953">
    <property type="component" value="Unassembled WGS sequence"/>
</dbReference>
<keyword evidence="1" id="KW-0677">Repeat</keyword>
<evidence type="ECO:0000259" key="2">
    <source>
        <dbReference type="Pfam" id="PF24573"/>
    </source>
</evidence>
<sequence>MALDLELNKIIISLQAEERSRRKQALEEILKNISQEEILERPDHLVKIWESVHRFIVRIINDDMETCRDLTVEILQIFLQVLPPDDKHIIYILPIMSKRLGMQELIEPSEEVRLKCVSLLRTIILKYKDLLGPYVQDVTGILTRTVIDNYPNVKKESCKCISDYAKTLSRHFYSQSEYLIKPILTNFTHQHYRVRLAAVEAIGHVIQYGNSKSVEEVSTPLAQRLFDQSGIVRKAVIEVSGHWLVKLPDRYGWWHRLLPLIMTGLHDELAEIRKRAADLWDAAGKLYLEENENDEKLKDKMDFLVEDLEHYPPEISRPNLGCRVIAQQNLCKLINGISVELGDWLPDIRVRSAQLLCVLILNVEENVTQHIEKLLPPMYRACNDEDRRVANCVETAARYLGYFVQPKIYCHLVLPTLDESPTAGHLRVFAAIISGSERKALSQHLDEIANFLKQPDICRSKKSNYQRQILLCCNSLLVVCKEDCVMVTQALFIIIFTTYAMSAEPLVREEAERLLEILVDVNSLRNVQDLFCHYVRPLIMLINEDCASWTVYSAESQIFCACLSRSEVAMSRNMDLALSVFKKTMGKDADPELKLRYFILLSEYFLNNQNLHCHIEDPHKFVSAIIEELIVPGLIWAAGRAAEAIRTAAVGCLCAILQNKVMNSENENEADSFKKEKSRVSITTEQFLSIFDEIAPVLVSLIDDKAKKTRLYSMRAICLLVTIGQKLSCLNDEHIYRTYPVILKRLDDGCDDVRYAAVEALVDVWSAVPQDYDTVAGRSHVDALYTTMIIHLDDPETRFQKIMLDALKLVAKIYPELLHQKLHSCRPNFRNKIGVDALLEYCQNIFKRN</sequence>
<gene>
    <name evidence="4" type="ORF">PUN28_016852</name>
</gene>